<dbReference type="Proteomes" id="UP000283530">
    <property type="component" value="Unassembled WGS sequence"/>
</dbReference>
<comment type="caution">
    <text evidence="1">The sequence shown here is derived from an EMBL/GenBank/DDBJ whole genome shotgun (WGS) entry which is preliminary data.</text>
</comment>
<organism evidence="1 2">
    <name type="scientific">Cinnamomum micranthum f. kanehirae</name>
    <dbReference type="NCBI Taxonomy" id="337451"/>
    <lineage>
        <taxon>Eukaryota</taxon>
        <taxon>Viridiplantae</taxon>
        <taxon>Streptophyta</taxon>
        <taxon>Embryophyta</taxon>
        <taxon>Tracheophyta</taxon>
        <taxon>Spermatophyta</taxon>
        <taxon>Magnoliopsida</taxon>
        <taxon>Magnoliidae</taxon>
        <taxon>Laurales</taxon>
        <taxon>Lauraceae</taxon>
        <taxon>Cinnamomum</taxon>
    </lineage>
</organism>
<reference evidence="1 2" key="1">
    <citation type="journal article" date="2019" name="Nat. Plants">
        <title>Stout camphor tree genome fills gaps in understanding of flowering plant genome evolution.</title>
        <authorList>
            <person name="Chaw S.M."/>
            <person name="Liu Y.C."/>
            <person name="Wu Y.W."/>
            <person name="Wang H.Y."/>
            <person name="Lin C.I."/>
            <person name="Wu C.S."/>
            <person name="Ke H.M."/>
            <person name="Chang L.Y."/>
            <person name="Hsu C.Y."/>
            <person name="Yang H.T."/>
            <person name="Sudianto E."/>
            <person name="Hsu M.H."/>
            <person name="Wu K.P."/>
            <person name="Wang L.N."/>
            <person name="Leebens-Mack J.H."/>
            <person name="Tsai I.J."/>
        </authorList>
    </citation>
    <scope>NUCLEOTIDE SEQUENCE [LARGE SCALE GENOMIC DNA]</scope>
    <source>
        <strain evidence="2">cv. Chaw 1501</strain>
        <tissue evidence="1">Young leaves</tissue>
    </source>
</reference>
<dbReference type="AlphaFoldDB" id="A0A3S3P2X7"/>
<keyword evidence="2" id="KW-1185">Reference proteome</keyword>
<name>A0A3S3P2X7_9MAGN</name>
<protein>
    <submittedName>
        <fullName evidence="1">Uncharacterized protein</fullName>
    </submittedName>
</protein>
<sequence length="82" mass="8847">MYSKLTHVEEQITPIFSSSSKLPIGTTFVRFQLGFSSSPSSSYSLELLKENPTGQISVQQRPLGKLYTTAQPAGLGSGPDIL</sequence>
<accession>A0A3S3P2X7</accession>
<proteinExistence type="predicted"/>
<evidence type="ECO:0000313" key="2">
    <source>
        <dbReference type="Proteomes" id="UP000283530"/>
    </source>
</evidence>
<evidence type="ECO:0000313" key="1">
    <source>
        <dbReference type="EMBL" id="RWR92062.1"/>
    </source>
</evidence>
<dbReference type="EMBL" id="QPKB01000009">
    <property type="protein sequence ID" value="RWR92062.1"/>
    <property type="molecule type" value="Genomic_DNA"/>
</dbReference>
<gene>
    <name evidence="1" type="ORF">CKAN_02125400</name>
</gene>